<keyword evidence="10" id="KW-1185">Reference proteome</keyword>
<dbReference type="CDD" id="cd03350">
    <property type="entry name" value="LbH_THP_succinylT"/>
    <property type="match status" value="1"/>
</dbReference>
<dbReference type="HAMAP" id="MF_01691">
    <property type="entry name" value="DapH"/>
    <property type="match status" value="1"/>
</dbReference>
<dbReference type="Pfam" id="PF08503">
    <property type="entry name" value="DapH_N"/>
    <property type="match status" value="1"/>
</dbReference>
<comment type="function">
    <text evidence="7">Catalyzes the transfer of an acetyl group from acetyl-CoA to tetrahydrodipicolinate.</text>
</comment>
<dbReference type="EC" id="2.3.1.89" evidence="7"/>
<evidence type="ECO:0000256" key="4">
    <source>
        <dbReference type="ARBA" id="ARBA00022915"/>
    </source>
</evidence>
<dbReference type="PATRIC" id="fig|1158610.3.peg.908"/>
<dbReference type="NCBIfam" id="TIGR03532">
    <property type="entry name" value="DapD_Ac"/>
    <property type="match status" value="1"/>
</dbReference>
<dbReference type="PANTHER" id="PTHR43300:SF10">
    <property type="entry name" value="2,3,4,5-TETRAHYDROPYRIDINE-2,6-DICARBOXYLATE N-ACETYLTRANSFERASE"/>
    <property type="match status" value="1"/>
</dbReference>
<dbReference type="Gene3D" id="2.160.10.10">
    <property type="entry name" value="Hexapeptide repeat proteins"/>
    <property type="match status" value="1"/>
</dbReference>
<keyword evidence="3 7" id="KW-0677">Repeat</keyword>
<organism evidence="9 10">
    <name type="scientific">Enterococcus phoeniculicola ATCC BAA-412</name>
    <dbReference type="NCBI Taxonomy" id="1158610"/>
    <lineage>
        <taxon>Bacteria</taxon>
        <taxon>Bacillati</taxon>
        <taxon>Bacillota</taxon>
        <taxon>Bacilli</taxon>
        <taxon>Lactobacillales</taxon>
        <taxon>Enterococcaceae</taxon>
        <taxon>Enterococcus</taxon>
    </lineage>
</organism>
<comment type="similarity">
    <text evidence="7">Belongs to the transferase hexapeptide repeat family. DapH subfamily.</text>
</comment>
<dbReference type="OrthoDB" id="9788080at2"/>
<evidence type="ECO:0000256" key="3">
    <source>
        <dbReference type="ARBA" id="ARBA00022737"/>
    </source>
</evidence>
<keyword evidence="2 7" id="KW-0808">Transferase</keyword>
<dbReference type="PANTHER" id="PTHR43300">
    <property type="entry name" value="ACETYLTRANSFERASE"/>
    <property type="match status" value="1"/>
</dbReference>
<dbReference type="SUPFAM" id="SSF51161">
    <property type="entry name" value="Trimeric LpxA-like enzymes"/>
    <property type="match status" value="1"/>
</dbReference>
<dbReference type="RefSeq" id="WP_010767602.1">
    <property type="nucleotide sequence ID" value="NZ_ASWE01000002.1"/>
</dbReference>
<comment type="catalytic activity">
    <reaction evidence="7">
        <text>(S)-2,3,4,5-tetrahydrodipicolinate + acetyl-CoA + H2O = L-2-acetamido-6-oxoheptanedioate + CoA</text>
        <dbReference type="Rhea" id="RHEA:13085"/>
        <dbReference type="ChEBI" id="CHEBI:15377"/>
        <dbReference type="ChEBI" id="CHEBI:16845"/>
        <dbReference type="ChEBI" id="CHEBI:57287"/>
        <dbReference type="ChEBI" id="CHEBI:57288"/>
        <dbReference type="ChEBI" id="CHEBI:58117"/>
        <dbReference type="EC" id="2.3.1.89"/>
    </reaction>
</comment>
<evidence type="ECO:0000259" key="8">
    <source>
        <dbReference type="Pfam" id="PF08503"/>
    </source>
</evidence>
<evidence type="ECO:0000256" key="5">
    <source>
        <dbReference type="ARBA" id="ARBA00023154"/>
    </source>
</evidence>
<sequence length="233" mass="24810">MDAHEIIRHIGNAKKRTPVKVTIKGNLKELIYPDDIRSFTNCKTGTLFGEWEVIKPFLEENSSLISDYVVENDMRNSAIALLDKKELNARIEPGAIIREQVEIGDHAVIMMGAIINIGAVVGEGTMIDMGAVLGGRAITGKNCHIGAGTVLAGVIEPPSANPVVVEDDVLIGANAVVLEGIRIGKGAVVAAGAVVVHDVAPYTVVAGVPARKIKDIDEQTKGKTSMMEELRNL</sequence>
<feature type="domain" description="2,3,4,5-tetrahydropyridine-2,6-dicarboxylate N-acetyltransferase N-terminal" evidence="8">
    <location>
        <begin position="1"/>
        <end position="83"/>
    </location>
</feature>
<protein>
    <recommendedName>
        <fullName evidence="7">2,3,4,5-tetrahydropyridine-2,6-dicarboxylate N-acetyltransferase</fullName>
        <ecNumber evidence="7">2.3.1.89</ecNumber>
    </recommendedName>
    <alternativeName>
        <fullName evidence="7">Tetrahydrodipicolinate N-acetyltransferase</fullName>
        <shortName evidence="7">THP acetyltransferase</shortName>
        <shortName evidence="7">Tetrahydropicolinate acetylase</shortName>
    </alternativeName>
</protein>
<proteinExistence type="inferred from homology"/>
<comment type="pathway">
    <text evidence="7">Amino-acid biosynthesis; L-lysine biosynthesis via DAP pathway; LL-2,6-diaminopimelate from (S)-tetrahydrodipicolinate (acetylase route): step 1/3.</text>
</comment>
<dbReference type="InterPro" id="IPR011004">
    <property type="entry name" value="Trimer_LpxA-like_sf"/>
</dbReference>
<name>R3TWZ5_9ENTE</name>
<evidence type="ECO:0000313" key="10">
    <source>
        <dbReference type="Proteomes" id="UP000013785"/>
    </source>
</evidence>
<evidence type="ECO:0000313" key="9">
    <source>
        <dbReference type="EMBL" id="EOL46124.1"/>
    </source>
</evidence>
<keyword evidence="5 7" id="KW-0457">Lysine biosynthesis</keyword>
<dbReference type="HOGENOM" id="CLU_103751_0_0_9"/>
<keyword evidence="4 7" id="KW-0220">Diaminopimelate biosynthesis</keyword>
<reference evidence="9 10" key="1">
    <citation type="submission" date="2013-02" db="EMBL/GenBank/DDBJ databases">
        <title>The Genome Sequence of Enterococcus phoeniculicola BAA-412.</title>
        <authorList>
            <consortium name="The Broad Institute Genome Sequencing Platform"/>
            <consortium name="The Broad Institute Genome Sequencing Center for Infectious Disease"/>
            <person name="Earl A.M."/>
            <person name="Gilmore M.S."/>
            <person name="Lebreton F."/>
            <person name="Walker B."/>
            <person name="Young S.K."/>
            <person name="Zeng Q."/>
            <person name="Gargeya S."/>
            <person name="Fitzgerald M."/>
            <person name="Haas B."/>
            <person name="Abouelleil A."/>
            <person name="Alvarado L."/>
            <person name="Arachchi H.M."/>
            <person name="Berlin A.M."/>
            <person name="Chapman S.B."/>
            <person name="Dewar J."/>
            <person name="Goldberg J."/>
            <person name="Griggs A."/>
            <person name="Gujja S."/>
            <person name="Hansen M."/>
            <person name="Howarth C."/>
            <person name="Imamovic A."/>
            <person name="Larimer J."/>
            <person name="McCowan C."/>
            <person name="Murphy C."/>
            <person name="Neiman D."/>
            <person name="Pearson M."/>
            <person name="Priest M."/>
            <person name="Roberts A."/>
            <person name="Saif S."/>
            <person name="Shea T."/>
            <person name="Sisk P."/>
            <person name="Sykes S."/>
            <person name="Wortman J."/>
            <person name="Nusbaum C."/>
            <person name="Birren B."/>
        </authorList>
    </citation>
    <scope>NUCLEOTIDE SEQUENCE [LARGE SCALE GENOMIC DNA]</scope>
    <source>
        <strain evidence="9 10">ATCC BAA-412</strain>
    </source>
</reference>
<evidence type="ECO:0000256" key="2">
    <source>
        <dbReference type="ARBA" id="ARBA00022679"/>
    </source>
</evidence>
<dbReference type="UniPathway" id="UPA00034">
    <property type="reaction ID" value="UER00022"/>
</dbReference>
<dbReference type="InterPro" id="IPR001451">
    <property type="entry name" value="Hexapep"/>
</dbReference>
<dbReference type="GO" id="GO:0047200">
    <property type="term" value="F:tetrahydrodipicolinate N-acetyltransferase activity"/>
    <property type="evidence" value="ECO:0007669"/>
    <property type="project" value="UniProtKB-UniRule"/>
</dbReference>
<dbReference type="GO" id="GO:0009089">
    <property type="term" value="P:lysine biosynthetic process via diaminopimelate"/>
    <property type="evidence" value="ECO:0007669"/>
    <property type="project" value="UniProtKB-UniRule"/>
</dbReference>
<dbReference type="PROSITE" id="PS00101">
    <property type="entry name" value="HEXAPEP_TRANSFERASES"/>
    <property type="match status" value="1"/>
</dbReference>
<dbReference type="Pfam" id="PF14602">
    <property type="entry name" value="Hexapep_2"/>
    <property type="match status" value="1"/>
</dbReference>
<dbReference type="Pfam" id="PF00132">
    <property type="entry name" value="Hexapep"/>
    <property type="match status" value="1"/>
</dbReference>
<comment type="caution">
    <text evidence="9">The sequence shown here is derived from an EMBL/GenBank/DDBJ whole genome shotgun (WGS) entry which is preliminary data.</text>
</comment>
<dbReference type="eggNOG" id="COG2171">
    <property type="taxonomic scope" value="Bacteria"/>
</dbReference>
<keyword evidence="1 7" id="KW-0028">Amino-acid biosynthesis</keyword>
<evidence type="ECO:0000256" key="7">
    <source>
        <dbReference type="HAMAP-Rule" id="MF_01691"/>
    </source>
</evidence>
<dbReference type="Proteomes" id="UP000013785">
    <property type="component" value="Unassembled WGS sequence"/>
</dbReference>
<dbReference type="InterPro" id="IPR018357">
    <property type="entry name" value="Hexapep_transf_CS"/>
</dbReference>
<accession>R3TWZ5</accession>
<evidence type="ECO:0000256" key="1">
    <source>
        <dbReference type="ARBA" id="ARBA00022605"/>
    </source>
</evidence>
<dbReference type="EMBL" id="AJAT01000011">
    <property type="protein sequence ID" value="EOL46124.1"/>
    <property type="molecule type" value="Genomic_DNA"/>
</dbReference>
<dbReference type="InterPro" id="IPR019873">
    <property type="entry name" value="DapH"/>
</dbReference>
<keyword evidence="6 7" id="KW-0012">Acyltransferase</keyword>
<dbReference type="InterPro" id="IPR013710">
    <property type="entry name" value="DapH_N"/>
</dbReference>
<dbReference type="GO" id="GO:0019877">
    <property type="term" value="P:diaminopimelate biosynthetic process"/>
    <property type="evidence" value="ECO:0007669"/>
    <property type="project" value="UniProtKB-UniRule"/>
</dbReference>
<evidence type="ECO:0000256" key="6">
    <source>
        <dbReference type="ARBA" id="ARBA00023315"/>
    </source>
</evidence>
<dbReference type="Gene3D" id="3.30.70.250">
    <property type="entry name" value="Malonyl-CoA ACP transacylase, ACP-binding"/>
    <property type="match status" value="1"/>
</dbReference>
<dbReference type="STRING" id="154621.RV11_GL001150"/>
<dbReference type="InterPro" id="IPR050179">
    <property type="entry name" value="Trans_hexapeptide_repeat"/>
</dbReference>
<dbReference type="AlphaFoldDB" id="R3TWZ5"/>
<gene>
    <name evidence="7" type="primary">dapH</name>
    <name evidence="9" type="ORF">UC3_00930</name>
</gene>